<dbReference type="AlphaFoldDB" id="A0A6A6NN91"/>
<evidence type="ECO:0000313" key="2">
    <source>
        <dbReference type="EMBL" id="KAF2453156.1"/>
    </source>
</evidence>
<proteinExistence type="predicted"/>
<feature type="chain" id="PRO_5025395497" description="Secreted protein" evidence="1">
    <location>
        <begin position="23"/>
        <end position="81"/>
    </location>
</feature>
<keyword evidence="3" id="KW-1185">Reference proteome</keyword>
<evidence type="ECO:0008006" key="4">
    <source>
        <dbReference type="Google" id="ProtNLM"/>
    </source>
</evidence>
<keyword evidence="1" id="KW-0732">Signal</keyword>
<organism evidence="2 3">
    <name type="scientific">Lineolata rhizophorae</name>
    <dbReference type="NCBI Taxonomy" id="578093"/>
    <lineage>
        <taxon>Eukaryota</taxon>
        <taxon>Fungi</taxon>
        <taxon>Dikarya</taxon>
        <taxon>Ascomycota</taxon>
        <taxon>Pezizomycotina</taxon>
        <taxon>Dothideomycetes</taxon>
        <taxon>Dothideomycetes incertae sedis</taxon>
        <taxon>Lineolatales</taxon>
        <taxon>Lineolataceae</taxon>
        <taxon>Lineolata</taxon>
    </lineage>
</organism>
<gene>
    <name evidence="2" type="ORF">BDY21DRAFT_142186</name>
</gene>
<name>A0A6A6NN91_9PEZI</name>
<evidence type="ECO:0000313" key="3">
    <source>
        <dbReference type="Proteomes" id="UP000799766"/>
    </source>
</evidence>
<dbReference type="Proteomes" id="UP000799766">
    <property type="component" value="Unassembled WGS sequence"/>
</dbReference>
<accession>A0A6A6NN91</accession>
<sequence length="81" mass="8953">MLGDGGVTPVVVLSLTVWTLLGLTRQGELRAPTPRQLQAAYRDRSRSFLSRRVLGYFSFPPLDISNPNSSSIPYPLHCPLV</sequence>
<protein>
    <recommendedName>
        <fullName evidence="4">Secreted protein</fullName>
    </recommendedName>
</protein>
<dbReference type="EMBL" id="MU001699">
    <property type="protein sequence ID" value="KAF2453156.1"/>
    <property type="molecule type" value="Genomic_DNA"/>
</dbReference>
<feature type="signal peptide" evidence="1">
    <location>
        <begin position="1"/>
        <end position="22"/>
    </location>
</feature>
<reference evidence="2" key="1">
    <citation type="journal article" date="2020" name="Stud. Mycol.">
        <title>101 Dothideomycetes genomes: a test case for predicting lifestyles and emergence of pathogens.</title>
        <authorList>
            <person name="Haridas S."/>
            <person name="Albert R."/>
            <person name="Binder M."/>
            <person name="Bloem J."/>
            <person name="Labutti K."/>
            <person name="Salamov A."/>
            <person name="Andreopoulos B."/>
            <person name="Baker S."/>
            <person name="Barry K."/>
            <person name="Bills G."/>
            <person name="Bluhm B."/>
            <person name="Cannon C."/>
            <person name="Castanera R."/>
            <person name="Culley D."/>
            <person name="Daum C."/>
            <person name="Ezra D."/>
            <person name="Gonzalez J."/>
            <person name="Henrissat B."/>
            <person name="Kuo A."/>
            <person name="Liang C."/>
            <person name="Lipzen A."/>
            <person name="Lutzoni F."/>
            <person name="Magnuson J."/>
            <person name="Mondo S."/>
            <person name="Nolan M."/>
            <person name="Ohm R."/>
            <person name="Pangilinan J."/>
            <person name="Park H.-J."/>
            <person name="Ramirez L."/>
            <person name="Alfaro M."/>
            <person name="Sun H."/>
            <person name="Tritt A."/>
            <person name="Yoshinaga Y."/>
            <person name="Zwiers L.-H."/>
            <person name="Turgeon B."/>
            <person name="Goodwin S."/>
            <person name="Spatafora J."/>
            <person name="Crous P."/>
            <person name="Grigoriev I."/>
        </authorList>
    </citation>
    <scope>NUCLEOTIDE SEQUENCE</scope>
    <source>
        <strain evidence="2">ATCC 16933</strain>
    </source>
</reference>
<evidence type="ECO:0000256" key="1">
    <source>
        <dbReference type="SAM" id="SignalP"/>
    </source>
</evidence>